<feature type="domain" description="Response regulatory" evidence="3">
    <location>
        <begin position="1"/>
        <end position="69"/>
    </location>
</feature>
<evidence type="ECO:0000256" key="2">
    <source>
        <dbReference type="PROSITE-ProRule" id="PRU00169"/>
    </source>
</evidence>
<reference evidence="5" key="1">
    <citation type="journal article" date="2019" name="Int. J. Syst. Evol. Microbiol.">
        <title>The Global Catalogue of Microorganisms (GCM) 10K type strain sequencing project: providing services to taxonomists for standard genome sequencing and annotation.</title>
        <authorList>
            <consortium name="The Broad Institute Genomics Platform"/>
            <consortium name="The Broad Institute Genome Sequencing Center for Infectious Disease"/>
            <person name="Wu L."/>
            <person name="Ma J."/>
        </authorList>
    </citation>
    <scope>NUCLEOTIDE SEQUENCE [LARGE SCALE GENOMIC DNA]</scope>
    <source>
        <strain evidence="5">KCTC 23314</strain>
    </source>
</reference>
<feature type="modified residue" description="4-aspartylphosphate" evidence="2">
    <location>
        <position position="2"/>
    </location>
</feature>
<gene>
    <name evidence="4" type="ORF">GCM10007320_41310</name>
</gene>
<dbReference type="EMBL" id="BMYK01000015">
    <property type="protein sequence ID" value="GHC91944.1"/>
    <property type="molecule type" value="Genomic_DNA"/>
</dbReference>
<name>A0ABQ3G7T1_9BURK</name>
<evidence type="ECO:0000256" key="1">
    <source>
        <dbReference type="ARBA" id="ARBA00022553"/>
    </source>
</evidence>
<dbReference type="Pfam" id="PF00072">
    <property type="entry name" value="Response_reg"/>
    <property type="match status" value="1"/>
</dbReference>
<sequence length="79" mass="8403">MDIGMPFMSGHEACRRMRQQPWGRGIPIIALTGLGQHANRQLTEQAGFDAHLVKPVDMAVLRALLSGGARKSPVGGPAA</sequence>
<dbReference type="SUPFAM" id="SSF52172">
    <property type="entry name" value="CheY-like"/>
    <property type="match status" value="1"/>
</dbReference>
<dbReference type="InterPro" id="IPR001789">
    <property type="entry name" value="Sig_transdc_resp-reg_receiver"/>
</dbReference>
<dbReference type="Gene3D" id="3.40.50.2300">
    <property type="match status" value="1"/>
</dbReference>
<keyword evidence="1 2" id="KW-0597">Phosphoprotein</keyword>
<dbReference type="PROSITE" id="PS50110">
    <property type="entry name" value="RESPONSE_REGULATORY"/>
    <property type="match status" value="1"/>
</dbReference>
<evidence type="ECO:0000259" key="3">
    <source>
        <dbReference type="PROSITE" id="PS50110"/>
    </source>
</evidence>
<dbReference type="Proteomes" id="UP000626210">
    <property type="component" value="Unassembled WGS sequence"/>
</dbReference>
<evidence type="ECO:0000313" key="5">
    <source>
        <dbReference type="Proteomes" id="UP000626210"/>
    </source>
</evidence>
<proteinExistence type="predicted"/>
<keyword evidence="5" id="KW-1185">Reference proteome</keyword>
<accession>A0ABQ3G7T1</accession>
<protein>
    <recommendedName>
        <fullName evidence="3">Response regulatory domain-containing protein</fullName>
    </recommendedName>
</protein>
<dbReference type="PANTHER" id="PTHR43547:SF2">
    <property type="entry name" value="HYBRID SIGNAL TRANSDUCTION HISTIDINE KINASE C"/>
    <property type="match status" value="1"/>
</dbReference>
<evidence type="ECO:0000313" key="4">
    <source>
        <dbReference type="EMBL" id="GHC91944.1"/>
    </source>
</evidence>
<dbReference type="InterPro" id="IPR011006">
    <property type="entry name" value="CheY-like_superfamily"/>
</dbReference>
<dbReference type="PANTHER" id="PTHR43547">
    <property type="entry name" value="TWO-COMPONENT HISTIDINE KINASE"/>
    <property type="match status" value="1"/>
</dbReference>
<organism evidence="4 5">
    <name type="scientific">Pseudorhodoferax aquiterrae</name>
    <dbReference type="NCBI Taxonomy" id="747304"/>
    <lineage>
        <taxon>Bacteria</taxon>
        <taxon>Pseudomonadati</taxon>
        <taxon>Pseudomonadota</taxon>
        <taxon>Betaproteobacteria</taxon>
        <taxon>Burkholderiales</taxon>
        <taxon>Comamonadaceae</taxon>
    </lineage>
</organism>
<comment type="caution">
    <text evidence="4">The sequence shown here is derived from an EMBL/GenBank/DDBJ whole genome shotgun (WGS) entry which is preliminary data.</text>
</comment>